<evidence type="ECO:0000256" key="2">
    <source>
        <dbReference type="ARBA" id="ARBA00008651"/>
    </source>
</evidence>
<dbReference type="InterPro" id="IPR002035">
    <property type="entry name" value="VWF_A"/>
</dbReference>
<dbReference type="VEuPathDB" id="AmoebaDB:DICPUDRAFT_79436"/>
<comment type="subcellular location">
    <subcellularLocation>
        <location evidence="1">Secreted</location>
    </subcellularLocation>
</comment>
<accession>F0ZMK5</accession>
<dbReference type="InterPro" id="IPR036465">
    <property type="entry name" value="vWFA_dom_sf"/>
</dbReference>
<evidence type="ECO:0000256" key="3">
    <source>
        <dbReference type="ARBA" id="ARBA00022525"/>
    </source>
</evidence>
<evidence type="ECO:0008006" key="12">
    <source>
        <dbReference type="Google" id="ProtNLM"/>
    </source>
</evidence>
<dbReference type="InParanoid" id="F0ZMK5"/>
<dbReference type="SMART" id="SM00811">
    <property type="entry name" value="Alpha_kinase"/>
    <property type="match status" value="1"/>
</dbReference>
<dbReference type="Gene3D" id="3.20.200.10">
    <property type="entry name" value="MHCK/EF2 kinase"/>
    <property type="match status" value="1"/>
</dbReference>
<evidence type="ECO:0000256" key="4">
    <source>
        <dbReference type="ARBA" id="ARBA00022527"/>
    </source>
</evidence>
<dbReference type="Pfam" id="PF25106">
    <property type="entry name" value="VWA_4"/>
    <property type="match status" value="1"/>
</dbReference>
<dbReference type="OrthoDB" id="14962at2759"/>
<dbReference type="Gene3D" id="3.40.50.410">
    <property type="entry name" value="von Willebrand factor, type A domain"/>
    <property type="match status" value="1"/>
</dbReference>
<protein>
    <recommendedName>
        <fullName evidence="12">Alpha-type protein kinase domain-containing protein</fullName>
    </recommendedName>
</protein>
<evidence type="ECO:0000256" key="1">
    <source>
        <dbReference type="ARBA" id="ARBA00004613"/>
    </source>
</evidence>
<evidence type="ECO:0000256" key="7">
    <source>
        <dbReference type="ARBA" id="ARBA00022777"/>
    </source>
</evidence>
<gene>
    <name evidence="10" type="ORF">DICPUDRAFT_79436</name>
</gene>
<dbReference type="AlphaFoldDB" id="F0ZMK5"/>
<dbReference type="FunFam" id="3.40.50.410:FF:000135">
    <property type="entry name" value="Alpha-protein kinase vwkA"/>
    <property type="match status" value="1"/>
</dbReference>
<dbReference type="GO" id="GO:0005524">
    <property type="term" value="F:ATP binding"/>
    <property type="evidence" value="ECO:0007669"/>
    <property type="project" value="InterPro"/>
</dbReference>
<dbReference type="SUPFAM" id="SSF56112">
    <property type="entry name" value="Protein kinase-like (PK-like)"/>
    <property type="match status" value="1"/>
</dbReference>
<keyword evidence="7" id="KW-0418">Kinase</keyword>
<dbReference type="InterPro" id="IPR056861">
    <property type="entry name" value="HMCN1-like_VWA"/>
</dbReference>
<evidence type="ECO:0000256" key="6">
    <source>
        <dbReference type="ARBA" id="ARBA00022729"/>
    </source>
</evidence>
<evidence type="ECO:0000313" key="11">
    <source>
        <dbReference type="Proteomes" id="UP000001064"/>
    </source>
</evidence>
<name>F0ZMK5_DICPU</name>
<dbReference type="GeneID" id="10502068"/>
<keyword evidence="6" id="KW-0732">Signal</keyword>
<dbReference type="STRING" id="5786.F0ZMK5"/>
<dbReference type="eggNOG" id="ENOG502QVA3">
    <property type="taxonomic scope" value="Eukaryota"/>
</dbReference>
<dbReference type="InterPro" id="IPR011009">
    <property type="entry name" value="Kinase-like_dom_sf"/>
</dbReference>
<dbReference type="SUPFAM" id="SSF53300">
    <property type="entry name" value="vWA-like"/>
    <property type="match status" value="1"/>
</dbReference>
<dbReference type="PROSITE" id="PS51158">
    <property type="entry name" value="ALPHA_KINASE"/>
    <property type="match status" value="1"/>
</dbReference>
<feature type="domain" description="VWFA" evidence="8">
    <location>
        <begin position="3"/>
        <end position="203"/>
    </location>
</feature>
<dbReference type="RefSeq" id="XP_003288650.1">
    <property type="nucleotide sequence ID" value="XM_003288602.1"/>
</dbReference>
<evidence type="ECO:0000259" key="9">
    <source>
        <dbReference type="PROSITE" id="PS51158"/>
    </source>
</evidence>
<keyword evidence="5" id="KW-0808">Transferase</keyword>
<proteinExistence type="inferred from homology"/>
<dbReference type="KEGG" id="dpp:DICPUDRAFT_79436"/>
<dbReference type="PANTHER" id="PTHR47763">
    <property type="entry name" value="ALPHA-PROTEIN KINASE VWKA"/>
    <property type="match status" value="1"/>
</dbReference>
<dbReference type="PANTHER" id="PTHR47763:SF4">
    <property type="entry name" value="ALPHA-PROTEIN KINASE VWKA"/>
    <property type="match status" value="1"/>
</dbReference>
<evidence type="ECO:0000259" key="8">
    <source>
        <dbReference type="PROSITE" id="PS50234"/>
    </source>
</evidence>
<dbReference type="Gene3D" id="3.30.200.20">
    <property type="entry name" value="Phosphorylase Kinase, domain 1"/>
    <property type="match status" value="1"/>
</dbReference>
<dbReference type="EMBL" id="GL871081">
    <property type="protein sequence ID" value="EGC34843.1"/>
    <property type="molecule type" value="Genomic_DNA"/>
</dbReference>
<keyword evidence="11" id="KW-1185">Reference proteome</keyword>
<dbReference type="OMA" id="AHDDNIK"/>
<evidence type="ECO:0000256" key="5">
    <source>
        <dbReference type="ARBA" id="ARBA00022679"/>
    </source>
</evidence>
<dbReference type="Proteomes" id="UP000001064">
    <property type="component" value="Unassembled WGS sequence"/>
</dbReference>
<comment type="similarity">
    <text evidence="2">Belongs to the protein kinase superfamily. Alpha-type protein kinase family. ALPK subfamily.</text>
</comment>
<keyword evidence="3" id="KW-0964">Secreted</keyword>
<dbReference type="InterPro" id="IPR004166">
    <property type="entry name" value="a-kinase_dom"/>
</dbReference>
<organism evidence="10 11">
    <name type="scientific">Dictyostelium purpureum</name>
    <name type="common">Slime mold</name>
    <dbReference type="NCBI Taxonomy" id="5786"/>
    <lineage>
        <taxon>Eukaryota</taxon>
        <taxon>Amoebozoa</taxon>
        <taxon>Evosea</taxon>
        <taxon>Eumycetozoa</taxon>
        <taxon>Dictyostelia</taxon>
        <taxon>Dictyosteliales</taxon>
        <taxon>Dictyosteliaceae</taxon>
        <taxon>Dictyostelium</taxon>
    </lineage>
</organism>
<reference evidence="11" key="1">
    <citation type="journal article" date="2011" name="Genome Biol.">
        <title>Comparative genomics of the social amoebae Dictyostelium discoideum and Dictyostelium purpureum.</title>
        <authorList>
            <consortium name="US DOE Joint Genome Institute (JGI-PGF)"/>
            <person name="Sucgang R."/>
            <person name="Kuo A."/>
            <person name="Tian X."/>
            <person name="Salerno W."/>
            <person name="Parikh A."/>
            <person name="Feasley C.L."/>
            <person name="Dalin E."/>
            <person name="Tu H."/>
            <person name="Huang E."/>
            <person name="Barry K."/>
            <person name="Lindquist E."/>
            <person name="Shapiro H."/>
            <person name="Bruce D."/>
            <person name="Schmutz J."/>
            <person name="Salamov A."/>
            <person name="Fey P."/>
            <person name="Gaudet P."/>
            <person name="Anjard C."/>
            <person name="Babu M.M."/>
            <person name="Basu S."/>
            <person name="Bushmanova Y."/>
            <person name="van der Wel H."/>
            <person name="Katoh-Kurasawa M."/>
            <person name="Dinh C."/>
            <person name="Coutinho P.M."/>
            <person name="Saito T."/>
            <person name="Elias M."/>
            <person name="Schaap P."/>
            <person name="Kay R.R."/>
            <person name="Henrissat B."/>
            <person name="Eichinger L."/>
            <person name="Rivero F."/>
            <person name="Putnam N.H."/>
            <person name="West C.M."/>
            <person name="Loomis W.F."/>
            <person name="Chisholm R.L."/>
            <person name="Shaulsky G."/>
            <person name="Strassmann J.E."/>
            <person name="Queller D.C."/>
            <person name="Kuspa A."/>
            <person name="Grigoriev I.V."/>
        </authorList>
    </citation>
    <scope>NUCLEOTIDE SEQUENCE [LARGE SCALE GENOMIC DNA]</scope>
    <source>
        <strain evidence="11">QSDP1</strain>
    </source>
</reference>
<keyword evidence="4" id="KW-0723">Serine/threonine-protein kinase</keyword>
<sequence>MAGIQFILDCTGSMGRYIEQIKKDIVNLHENLKIKYSNLDMSFGFIRYTDFDLGDTRTSILQLTKSTKEFVDFLELIKAEGGGDGPEDVFGGMDLIKTVQWRLNSTRVVIHIADAPCHGSEYHGFKDNHPKGDPNGISLDSLLEQINKLNLNYYFGHVDLSSTGKMIDIFDKRIREISENQRQISSFDSKDTSTISERIFKLVERSISIGKSKLTAMYLKHGEDDKIRKYTIVKEEPDYTKLTLVSMLETKAKFPSDILACLSSSFEMAINETMVSIKMSDHPFSEGASRLAYYGIDELGRKIVLKQSKYSGIRENSKKRYFESMECQIVASKFALEFNSLRKSDDFKFAFAKVLQVGNSENPVYLSVEPFIEGTYEKFNCNNGYTKSGDEFSEITQTFSHWTHHISKGNAIVVDIQGVKTHQKDGKPSFLLTDPAIHSRDLLKFGSTNLGSPGIFKLNFCILVEFFHCI</sequence>
<dbReference type="Pfam" id="PF02816">
    <property type="entry name" value="Alpha_kinase"/>
    <property type="match status" value="1"/>
</dbReference>
<dbReference type="GO" id="GO:0004674">
    <property type="term" value="F:protein serine/threonine kinase activity"/>
    <property type="evidence" value="ECO:0007669"/>
    <property type="project" value="UniProtKB-KW"/>
</dbReference>
<dbReference type="PROSITE" id="PS50234">
    <property type="entry name" value="VWFA"/>
    <property type="match status" value="1"/>
</dbReference>
<dbReference type="InterPro" id="IPR052969">
    <property type="entry name" value="Thr-specific_kinase-like"/>
</dbReference>
<feature type="domain" description="Alpha-type protein kinase" evidence="9">
    <location>
        <begin position="260"/>
        <end position="470"/>
    </location>
</feature>
<evidence type="ECO:0000313" key="10">
    <source>
        <dbReference type="EMBL" id="EGC34843.1"/>
    </source>
</evidence>